<dbReference type="Proteomes" id="UP001595897">
    <property type="component" value="Unassembled WGS sequence"/>
</dbReference>
<keyword evidence="2" id="KW-0520">NAD</keyword>
<dbReference type="Gene3D" id="3.40.50.720">
    <property type="entry name" value="NAD(P)-binding Rossmann-like Domain"/>
    <property type="match status" value="2"/>
</dbReference>
<feature type="domain" description="D-isomer specific 2-hydroxyacid dehydrogenase NAD-binding" evidence="3">
    <location>
        <begin position="122"/>
        <end position="295"/>
    </location>
</feature>
<evidence type="ECO:0000259" key="3">
    <source>
        <dbReference type="Pfam" id="PF02826"/>
    </source>
</evidence>
<evidence type="ECO:0000313" key="4">
    <source>
        <dbReference type="EMBL" id="MFC4702045.1"/>
    </source>
</evidence>
<dbReference type="Pfam" id="PF02826">
    <property type="entry name" value="2-Hacid_dh_C"/>
    <property type="match status" value="1"/>
</dbReference>
<name>A0ABV9M0D3_9ALTE</name>
<dbReference type="InterPro" id="IPR006140">
    <property type="entry name" value="D-isomer_DH_NAD-bd"/>
</dbReference>
<dbReference type="CDD" id="cd05300">
    <property type="entry name" value="2-Hacid_dh_1"/>
    <property type="match status" value="1"/>
</dbReference>
<accession>A0ABV9M0D3</accession>
<keyword evidence="1" id="KW-0560">Oxidoreductase</keyword>
<evidence type="ECO:0000313" key="5">
    <source>
        <dbReference type="Proteomes" id="UP001595897"/>
    </source>
</evidence>
<dbReference type="RefSeq" id="WP_382411085.1">
    <property type="nucleotide sequence ID" value="NZ_JBHSGU010000029.1"/>
</dbReference>
<dbReference type="InterPro" id="IPR036291">
    <property type="entry name" value="NAD(P)-bd_dom_sf"/>
</dbReference>
<protein>
    <submittedName>
        <fullName evidence="4">D-2-hydroxyacid dehydrogenase</fullName>
    </submittedName>
</protein>
<keyword evidence="5" id="KW-1185">Reference proteome</keyword>
<gene>
    <name evidence="4" type="ORF">ACFO4O_18010</name>
</gene>
<reference evidence="5" key="1">
    <citation type="journal article" date="2019" name="Int. J. Syst. Evol. Microbiol.">
        <title>The Global Catalogue of Microorganisms (GCM) 10K type strain sequencing project: providing services to taxonomists for standard genome sequencing and annotation.</title>
        <authorList>
            <consortium name="The Broad Institute Genomics Platform"/>
            <consortium name="The Broad Institute Genome Sequencing Center for Infectious Disease"/>
            <person name="Wu L."/>
            <person name="Ma J."/>
        </authorList>
    </citation>
    <scope>NUCLEOTIDE SEQUENCE [LARGE SCALE GENOMIC DNA]</scope>
    <source>
        <strain evidence="5">KACC 12507</strain>
    </source>
</reference>
<evidence type="ECO:0000256" key="2">
    <source>
        <dbReference type="ARBA" id="ARBA00023027"/>
    </source>
</evidence>
<dbReference type="EMBL" id="JBHSGU010000029">
    <property type="protein sequence ID" value="MFC4702045.1"/>
    <property type="molecule type" value="Genomic_DNA"/>
</dbReference>
<dbReference type="SUPFAM" id="SSF52283">
    <property type="entry name" value="Formate/glycerate dehydrogenase catalytic domain-like"/>
    <property type="match status" value="1"/>
</dbReference>
<evidence type="ECO:0000256" key="1">
    <source>
        <dbReference type="ARBA" id="ARBA00023002"/>
    </source>
</evidence>
<proteinExistence type="predicted"/>
<comment type="caution">
    <text evidence="4">The sequence shown here is derived from an EMBL/GenBank/DDBJ whole genome shotgun (WGS) entry which is preliminary data.</text>
</comment>
<organism evidence="4 5">
    <name type="scientific">Glaciecola siphonariae</name>
    <dbReference type="NCBI Taxonomy" id="521012"/>
    <lineage>
        <taxon>Bacteria</taxon>
        <taxon>Pseudomonadati</taxon>
        <taxon>Pseudomonadota</taxon>
        <taxon>Gammaproteobacteria</taxon>
        <taxon>Alteromonadales</taxon>
        <taxon>Alteromonadaceae</taxon>
        <taxon>Glaciecola</taxon>
    </lineage>
</organism>
<dbReference type="PANTHER" id="PTHR43333">
    <property type="entry name" value="2-HACID_DH_C DOMAIN-CONTAINING PROTEIN"/>
    <property type="match status" value="1"/>
</dbReference>
<sequence length="330" mass="37276">MHKLAIISRDFFLYRDLFASIENDFDTVQLIYAGPAMCYENNTAEGNTHTHDTQAYVNALNEASIVLSEPDIGSDNLDKLSKLKWLQSTWAGNNKLQHHKKRDYMLTGTKGIFAEQMREYVFAYILFFTRQIAQFTSLQGKRLWQQPAIPTLAGKRIGIMGMGSIGIEVAKMAHEFGMTVSAITSQNKVLDEVDYFTLEQRTSFATHCDVIVNLLPETEQTIGVCDEDFFAAMKADAVFINAGRGSVVKSDETLFNTLKEKKIKAAVLDVFTQEPLTANHPFYQLNNCYLTNHTAAVSDPKKVFSVFKDNLQRFVTDAPLLHQHDFVKGY</sequence>
<dbReference type="SUPFAM" id="SSF51735">
    <property type="entry name" value="NAD(P)-binding Rossmann-fold domains"/>
    <property type="match status" value="1"/>
</dbReference>
<dbReference type="PANTHER" id="PTHR43333:SF1">
    <property type="entry name" value="D-ISOMER SPECIFIC 2-HYDROXYACID DEHYDROGENASE NAD-BINDING DOMAIN-CONTAINING PROTEIN"/>
    <property type="match status" value="1"/>
</dbReference>